<evidence type="ECO:0000313" key="2">
    <source>
        <dbReference type="EMBL" id="MDX8492330.1"/>
    </source>
</evidence>
<dbReference type="RefSeq" id="WP_320226319.1">
    <property type="nucleotide sequence ID" value="NZ_JAVIJC010000010.1"/>
</dbReference>
<protein>
    <submittedName>
        <fullName evidence="2">Uncharacterized protein</fullName>
    </submittedName>
</protein>
<accession>A0ABU4YZC0</accession>
<proteinExistence type="predicted"/>
<name>A0ABU4YZC0_9HYPH</name>
<dbReference type="Proteomes" id="UP001271249">
    <property type="component" value="Unassembled WGS sequence"/>
</dbReference>
<feature type="compositionally biased region" description="Basic and acidic residues" evidence="1">
    <location>
        <begin position="1"/>
        <end position="16"/>
    </location>
</feature>
<evidence type="ECO:0000313" key="3">
    <source>
        <dbReference type="Proteomes" id="UP001271249"/>
    </source>
</evidence>
<dbReference type="EMBL" id="JAVIJC010000010">
    <property type="protein sequence ID" value="MDX8492330.1"/>
    <property type="molecule type" value="Genomic_DNA"/>
</dbReference>
<feature type="region of interest" description="Disordered" evidence="1">
    <location>
        <begin position="1"/>
        <end position="57"/>
    </location>
</feature>
<reference evidence="2 3" key="1">
    <citation type="submission" date="2023-08" db="EMBL/GenBank/DDBJ databases">
        <title>Implementing the SeqCode for naming new Mesorhizobium species isolated from Vachellia karroo root nodules.</title>
        <authorList>
            <person name="Van Lill M."/>
        </authorList>
    </citation>
    <scope>NUCLEOTIDE SEQUENCE [LARGE SCALE GENOMIC DNA]</scope>
    <source>
        <strain evidence="2 3">VK22B</strain>
    </source>
</reference>
<gene>
    <name evidence="2" type="ORF">RFN29_12135</name>
</gene>
<keyword evidence="3" id="KW-1185">Reference proteome</keyword>
<sequence length="57" mass="5823">MAIRFSAKDQPAEKPAKPSAAAKPVGSAAAPKADGPAATDLFEMQAEASPRKTGKKK</sequence>
<comment type="caution">
    <text evidence="2">The sequence shown here is derived from an EMBL/GenBank/DDBJ whole genome shotgun (WGS) entry which is preliminary data.</text>
</comment>
<feature type="compositionally biased region" description="Low complexity" evidence="1">
    <location>
        <begin position="17"/>
        <end position="38"/>
    </location>
</feature>
<evidence type="ECO:0000256" key="1">
    <source>
        <dbReference type="SAM" id="MobiDB-lite"/>
    </source>
</evidence>
<organism evidence="2 3">
    <name type="scientific">Mesorhizobium captivum</name>
    <dbReference type="NCBI Taxonomy" id="3072319"/>
    <lineage>
        <taxon>Bacteria</taxon>
        <taxon>Pseudomonadati</taxon>
        <taxon>Pseudomonadota</taxon>
        <taxon>Alphaproteobacteria</taxon>
        <taxon>Hyphomicrobiales</taxon>
        <taxon>Phyllobacteriaceae</taxon>
        <taxon>Mesorhizobium</taxon>
    </lineage>
</organism>